<organism evidence="1 2">
    <name type="scientific">Filimonas zeae</name>
    <dbReference type="NCBI Taxonomy" id="1737353"/>
    <lineage>
        <taxon>Bacteria</taxon>
        <taxon>Pseudomonadati</taxon>
        <taxon>Bacteroidota</taxon>
        <taxon>Chitinophagia</taxon>
        <taxon>Chitinophagales</taxon>
        <taxon>Chitinophagaceae</taxon>
        <taxon>Filimonas</taxon>
    </lineage>
</organism>
<protein>
    <submittedName>
        <fullName evidence="1">Uncharacterized protein</fullName>
    </submittedName>
</protein>
<sequence length="103" mass="11816">MQKVYNNLNSYEQEIEKLAWASKESIFELVFFARRVANYLLDAPFTEPDKTETVQSLKKLGASLNSVTTTTTKTKELKEHFEKGKQEMRSTLQQFIASLAAHV</sequence>
<name>A0A917J007_9BACT</name>
<accession>A0A917J007</accession>
<dbReference type="AlphaFoldDB" id="A0A917J007"/>
<evidence type="ECO:0000313" key="1">
    <source>
        <dbReference type="EMBL" id="GGH69281.1"/>
    </source>
</evidence>
<reference evidence="1" key="2">
    <citation type="submission" date="2020-09" db="EMBL/GenBank/DDBJ databases">
        <authorList>
            <person name="Sun Q."/>
            <person name="Zhou Y."/>
        </authorList>
    </citation>
    <scope>NUCLEOTIDE SEQUENCE</scope>
    <source>
        <strain evidence="1">CGMCC 1.15290</strain>
    </source>
</reference>
<proteinExistence type="predicted"/>
<dbReference type="RefSeq" id="WP_188952954.1">
    <property type="nucleotide sequence ID" value="NZ_BMIB01000003.1"/>
</dbReference>
<comment type="caution">
    <text evidence="1">The sequence shown here is derived from an EMBL/GenBank/DDBJ whole genome shotgun (WGS) entry which is preliminary data.</text>
</comment>
<dbReference type="Proteomes" id="UP000627292">
    <property type="component" value="Unassembled WGS sequence"/>
</dbReference>
<reference evidence="1" key="1">
    <citation type="journal article" date="2014" name="Int. J. Syst. Evol. Microbiol.">
        <title>Complete genome sequence of Corynebacterium casei LMG S-19264T (=DSM 44701T), isolated from a smear-ripened cheese.</title>
        <authorList>
            <consortium name="US DOE Joint Genome Institute (JGI-PGF)"/>
            <person name="Walter F."/>
            <person name="Albersmeier A."/>
            <person name="Kalinowski J."/>
            <person name="Ruckert C."/>
        </authorList>
    </citation>
    <scope>NUCLEOTIDE SEQUENCE</scope>
    <source>
        <strain evidence="1">CGMCC 1.15290</strain>
    </source>
</reference>
<keyword evidence="2" id="KW-1185">Reference proteome</keyword>
<dbReference type="EMBL" id="BMIB01000003">
    <property type="protein sequence ID" value="GGH69281.1"/>
    <property type="molecule type" value="Genomic_DNA"/>
</dbReference>
<gene>
    <name evidence="1" type="ORF">GCM10011379_26430</name>
</gene>
<evidence type="ECO:0000313" key="2">
    <source>
        <dbReference type="Proteomes" id="UP000627292"/>
    </source>
</evidence>